<sequence>MKIRDQEQALCRKLRDHPKAYDFRYDDRASQKLQEALFWSLASDNNEYLYKLFSGNIPRGVGPWVLRDAQGAVEGSEYTEAARGKACGHIFKSGEATYRCKTCTSDDTCVLCSKCFDASDHSGHIVHISISLGNTGCCDCGDAEAWRIPVNCAIHTADVSTAAGKRKESPMLPDDLVESIKTTIGRAIDYVCDVISCSPEQLRLHKTKETIEMDERESRLTSRLYEKGDVFEPDPEYALILWNDEKHTVDDVQSQVARACSASGAFGLQKANETNDVGRSVVTYSRDLLELLEIAKIIEHIKITVTIRSSRDTFREQMCGTIIEWLVDIAGCSVENDHNILRQTVCEEMLKLWRTGSEASNAAVGKAGIDDHEIDESTKDGEYARAQAIPNGILAAQMAAAEDDDDSDDNTNDNDNDYGDDEADSQANEGDNDDDMELDLDIVSAADIDGDLEMRTHSEDDTEVDEATFAGYPPPPPPPPPPPQALRPRVQDRTFSDSDSPDPHMQSRVVSVAGIEVPKTPFHQARKPHSRPPAYWLEQPEGYASNEPVPLHEDLGQRVRLDWMILFDLRLWKKARIDLRDLYIGTVVNIPQFKRILALRFAGLYTVLAQLYLIADREPDHSIINLSLQMLTVPSITEEVVERGNFLTSLIAILYTFLTTRQVGHPWNVAVNATLAFDAGSVTNRRMYHFFMDLKYLFGSEYVQKKLRTEERYILQFLDLIRLPQGICPNVRAVGEHVEYETDAWISASLLTREINKLCRQFAESFRWRRGEDEVPLSRVFRATAKATIVNSIGAERKRFDQAEIKTDVKFKTLDAFEFDMNQWGCPPLYQVVEFVVEKEPISFHHALHYTLSWLIDCGKSMSQDRMRNLLYFTSKELKEPPPFKVSIPEHDPESYLMALFDSPLRVCAWLAQMKAGMWVRNGLSLRHQMGTYKGVSQRDLAHHRDIFLLQTAMVTCDPSRVLASMIDRFGMDDWMRGNYRIRPGYEDSQLLDVAEDFIHLMIVLLSDRTSLHPFEDEPNPQSLAIRRDIAHILCFKPLSYSELCLKLAEKFQDLEDFQGILEEMTNFRAPEGLSDNGTFELKQEYLLNIDPYIAHYSKNQRDEAETAYRTWLAKKTGKAIADIVFEPKFRPIRSGVFQDLPRFTRTTLFAQIIYYSLAYALYAKENSFNIPITRVEAFQQVVLHLTLAAVLEDTTEEGHLSEESLSSFVHYALYKNAVRGVSGLPTIFMLLQKLYEVEEFKACQPKIRLILHRMQQKHPRTFASVTAARGIPIDRLSTDSPMNLPGEDIELKKKQAIDRQAKVMAQFQQQQQTFLSNQGNIDWGNDDFSDLESTTTGPAEEHRKLWKYPTGNCILCQEETNDTRLFGTFALMMDSNILRQTDLRDPDFVGEVLSTPSSLDRSADDIRPFGVASQNRGKVRKLTSDGREIMAERQGLGKGFPLSHAVRGPISTGCGHIMHYACFELYYGATQRRQSHQIARNHPERIEHKEFVCPLCKALGNTFLPIIWRGKEEVYPGVLQVGLPFNTWLNSHVGHTVAKYHKQALGKEAKSASNHFQELFVSYSSKAVIPPLANKLSHLIQSQVPLVQPQLGSPTSPLFIRAQMPGLFHPDEPFSASSPSHPVAADFHAMEELLSIYNRVRETIKVNRLSSRFLYPVKPPATDELTNTDTLAKALGFSISATEIAQRGIESEPGSTILNKIPSLTLTHLRILSETASSYIAIGGLRNSGANASVPEFAETQKCQLLQLFAGHPQIDRSEEMDAWSKCGLPSALAQDSFVLLAEYSIFLVPALDVDIHHIVRLCYLMELVKVTFALVLFQSRMEDWPSADMKPSPSPQGLQNFDAFLRYITKLTNPHYNVRSGLPIPLVIRFYRVVATYALPFLRKAAILLHVRYGVDFPNTGFTEIDDPELSRLTKALNLPRLDEMFASLGRDINEGGSAVLQSMGSGWIRHWSWCREKKPLQLATQAGIRPSHPAIFELIGLPKHYDILTDETMRRRCPTTGKELVDPALCLFCGDIFCSQASCCMKDKLGGCSQHLKKCGHDIGLFINIRKCTVLYLHSKNANIKDRSGHILGNVQHEILTSWVGDQNLTIDMNNSQFRRLVLETPSNSQRSAQSSSRTGLSQDAAPPSSLGSRMRSSIPMTPRSITTSGGIDFARQLAERNNTTTTIQKFRSSAAPKGTKLAAGYQDRTQLRTSAEEDDKAARIKALEDMVKLGQMERAVFEGLRDEIVGGDVRDSHLIKGLDRRLLERVKRGEDVLNVVMDTTNSGEKEEKGNHQGDSDVEEQLDRLQEREIQPVTKDEGEKRKKGEMAPPPSVAGKKRNRDEILKELKASRLARAAEDKKAQQPSLGPKFRKLGDGQDKPRIERDEKGREVLITVDENGVVKRKVKRVKFHDDVADGKSLLMPDKDLKPLGMEVPKIAQLAPEVDDDGDIFEGVGNDYDPLGGLEEDDSDSEEEGQAEESPQAHETPSFAIETGDGGPSPPEEGPSMLSPPPAAAPPDKPPDTARNYFGVRTDGEADGATSAAGANPVTDPTILAALKKASTIAPIWTASASDAANAEEEAKVARRKKMLESHDRDAEDMDLGFGSSRFGDQADGEDNAKVKLSVWGKSGGQAGGDAKGKVGRKRGPKKKKGDKDSAADVLRVMERRKGEGK</sequence>
<feature type="compositionally biased region" description="Acidic residues" evidence="10">
    <location>
        <begin position="401"/>
        <end position="436"/>
    </location>
</feature>
<dbReference type="CDD" id="cd16482">
    <property type="entry name" value="RING-H2_UBR1-like"/>
    <property type="match status" value="1"/>
</dbReference>
<dbReference type="FunFam" id="2.10.110.30:FF:000001">
    <property type="entry name" value="E3 ubiquitin-protein ligase UBR2 isoform 1"/>
    <property type="match status" value="1"/>
</dbReference>
<evidence type="ECO:0000256" key="10">
    <source>
        <dbReference type="SAM" id="MobiDB-lite"/>
    </source>
</evidence>
<dbReference type="SMART" id="SM00396">
    <property type="entry name" value="ZnF_UBR1"/>
    <property type="match status" value="1"/>
</dbReference>
<dbReference type="GO" id="GO:0008270">
    <property type="term" value="F:zinc ion binding"/>
    <property type="evidence" value="ECO:0007669"/>
    <property type="project" value="UniProtKB-UniRule"/>
</dbReference>
<protein>
    <recommendedName>
        <fullName evidence="9">E3 ubiquitin-protein ligase</fullName>
        <ecNumber evidence="9">2.3.2.27</ecNumber>
    </recommendedName>
</protein>
<comment type="catalytic activity">
    <reaction evidence="1 9">
        <text>S-ubiquitinyl-[E2 ubiquitin-conjugating enzyme]-L-cysteine + [acceptor protein]-L-lysine = [E2 ubiquitin-conjugating enzyme]-L-cysteine + N(6)-ubiquitinyl-[acceptor protein]-L-lysine.</text>
        <dbReference type="EC" id="2.3.2.27"/>
    </reaction>
</comment>
<dbReference type="GO" id="GO:0000151">
    <property type="term" value="C:ubiquitin ligase complex"/>
    <property type="evidence" value="ECO:0007669"/>
    <property type="project" value="TreeGrafter"/>
</dbReference>
<comment type="similarity">
    <text evidence="7 9">Belongs to the E3 ubiquitin-protein ligase UBR1-like family.</text>
</comment>
<dbReference type="InterPro" id="IPR003126">
    <property type="entry name" value="Znf_UBR"/>
</dbReference>
<evidence type="ECO:0000256" key="4">
    <source>
        <dbReference type="ARBA" id="ARBA00022771"/>
    </source>
</evidence>
<feature type="region of interest" description="Disordered" evidence="10">
    <location>
        <begin position="398"/>
        <end position="436"/>
    </location>
</feature>
<dbReference type="CDD" id="cd19673">
    <property type="entry name" value="UBR-box_UBR3"/>
    <property type="match status" value="1"/>
</dbReference>
<keyword evidence="2 9" id="KW-0808">Transferase</keyword>
<feature type="compositionally biased region" description="Basic and acidic residues" evidence="10">
    <location>
        <begin position="2325"/>
        <end position="2347"/>
    </location>
</feature>
<dbReference type="InterPro" id="IPR042065">
    <property type="entry name" value="E3_ELL-like"/>
</dbReference>
<dbReference type="InterPro" id="IPR039164">
    <property type="entry name" value="UBR1-like"/>
</dbReference>
<comment type="function">
    <text evidence="9">Ubiquitin ligase protein which is a component of the N-end rule pathway. Recognizes and binds to proteins bearing specific N-terminal residues that are destabilizing according to the N-end rule, leading to their ubiquitination and subsequent degradation.</text>
</comment>
<keyword evidence="3 9" id="KW-0479">Metal-binding</keyword>
<evidence type="ECO:0000256" key="9">
    <source>
        <dbReference type="RuleBase" id="RU366018"/>
    </source>
</evidence>
<feature type="compositionally biased region" description="Pro residues" evidence="10">
    <location>
        <begin position="2484"/>
        <end position="2504"/>
    </location>
</feature>
<feature type="region of interest" description="Disordered" evidence="10">
    <location>
        <begin position="456"/>
        <end position="506"/>
    </location>
</feature>
<dbReference type="Pfam" id="PF02617">
    <property type="entry name" value="ClpS"/>
    <property type="match status" value="1"/>
</dbReference>
<feature type="compositionally biased region" description="Basic and acidic residues" evidence="10">
    <location>
        <begin position="2358"/>
        <end position="2373"/>
    </location>
</feature>
<dbReference type="EC" id="2.3.2.27" evidence="9"/>
<feature type="domain" description="UBR-type" evidence="11">
    <location>
        <begin position="85"/>
        <end position="157"/>
    </location>
</feature>
<feature type="region of interest" description="Disordered" evidence="10">
    <location>
        <begin position="2425"/>
        <end position="2534"/>
    </location>
</feature>
<feature type="compositionally biased region" description="Acidic residues" evidence="10">
    <location>
        <begin position="2450"/>
        <end position="2463"/>
    </location>
</feature>
<feature type="compositionally biased region" description="Basic and acidic residues" evidence="10">
    <location>
        <begin position="2271"/>
        <end position="2312"/>
    </location>
</feature>
<keyword evidence="13" id="KW-1185">Reference proteome</keyword>
<dbReference type="Pfam" id="PF18995">
    <property type="entry name" value="PRT6_C"/>
    <property type="match status" value="1"/>
</dbReference>
<dbReference type="GO" id="GO:0016567">
    <property type="term" value="P:protein ubiquitination"/>
    <property type="evidence" value="ECO:0007669"/>
    <property type="project" value="UniProtKB-UniRule"/>
</dbReference>
<evidence type="ECO:0000256" key="3">
    <source>
        <dbReference type="ARBA" id="ARBA00022723"/>
    </source>
</evidence>
<evidence type="ECO:0000256" key="5">
    <source>
        <dbReference type="ARBA" id="ARBA00022786"/>
    </source>
</evidence>
<dbReference type="PANTHER" id="PTHR21497">
    <property type="entry name" value="UBIQUITIN LIGASE E3 ALPHA-RELATED"/>
    <property type="match status" value="1"/>
</dbReference>
<proteinExistence type="inferred from homology"/>
<dbReference type="Proteomes" id="UP000192927">
    <property type="component" value="Unassembled WGS sequence"/>
</dbReference>
<evidence type="ECO:0000256" key="8">
    <source>
        <dbReference type="PROSITE-ProRule" id="PRU00508"/>
    </source>
</evidence>
<dbReference type="Gene3D" id="2.10.110.30">
    <property type="match status" value="1"/>
</dbReference>
<dbReference type="PROSITE" id="PS51157">
    <property type="entry name" value="ZF_UBR"/>
    <property type="match status" value="1"/>
</dbReference>
<feature type="compositionally biased region" description="Polar residues" evidence="10">
    <location>
        <begin position="2133"/>
        <end position="2151"/>
    </location>
</feature>
<evidence type="ECO:0000256" key="2">
    <source>
        <dbReference type="ARBA" id="ARBA00022679"/>
    </source>
</evidence>
<evidence type="ECO:0000256" key="1">
    <source>
        <dbReference type="ARBA" id="ARBA00000900"/>
    </source>
</evidence>
<dbReference type="GO" id="GO:0005737">
    <property type="term" value="C:cytoplasm"/>
    <property type="evidence" value="ECO:0007669"/>
    <property type="project" value="TreeGrafter"/>
</dbReference>
<feature type="zinc finger region" description="UBR-type" evidence="8">
    <location>
        <begin position="85"/>
        <end position="157"/>
    </location>
</feature>
<feature type="region of interest" description="Disordered" evidence="10">
    <location>
        <begin position="2554"/>
        <end position="2658"/>
    </location>
</feature>
<feature type="compositionally biased region" description="Basic and acidic residues" evidence="10">
    <location>
        <begin position="2565"/>
        <end position="2582"/>
    </location>
</feature>
<name>A0A1W5CYR0_9LECA</name>
<comment type="pathway">
    <text evidence="9">Protein modification; protein ubiquitination.</text>
</comment>
<feature type="compositionally biased region" description="Basic and acidic residues" evidence="10">
    <location>
        <begin position="2638"/>
        <end position="2658"/>
    </location>
</feature>
<dbReference type="UniPathway" id="UPA00143"/>
<dbReference type="GO" id="GO:0061630">
    <property type="term" value="F:ubiquitin protein ligase activity"/>
    <property type="evidence" value="ECO:0007669"/>
    <property type="project" value="UniProtKB-UniRule"/>
</dbReference>
<dbReference type="InterPro" id="IPR055194">
    <property type="entry name" value="UBR1-like_WH"/>
</dbReference>
<dbReference type="Gene3D" id="1.10.10.2670">
    <property type="entry name" value="E3 ubiquitin-protein ligase"/>
    <property type="match status" value="1"/>
</dbReference>
<dbReference type="Pfam" id="PF02207">
    <property type="entry name" value="zf-UBR"/>
    <property type="match status" value="1"/>
</dbReference>
<keyword evidence="4 9" id="KW-0863">Zinc-finger</keyword>
<reference evidence="13" key="1">
    <citation type="submission" date="2017-03" db="EMBL/GenBank/DDBJ databases">
        <authorList>
            <person name="Sharma R."/>
            <person name="Thines M."/>
        </authorList>
    </citation>
    <scope>NUCLEOTIDE SEQUENCE [LARGE SCALE GENOMIC DNA]</scope>
</reference>
<feature type="compositionally biased region" description="Pro residues" evidence="10">
    <location>
        <begin position="472"/>
        <end position="485"/>
    </location>
</feature>
<dbReference type="InterPro" id="IPR044046">
    <property type="entry name" value="E3_ligase_UBR-like_C"/>
</dbReference>
<dbReference type="Pfam" id="PF22960">
    <property type="entry name" value="WHD_UBR1"/>
    <property type="match status" value="1"/>
</dbReference>
<accession>A0A1W5CYR0</accession>
<evidence type="ECO:0000313" key="12">
    <source>
        <dbReference type="EMBL" id="SLM36008.1"/>
    </source>
</evidence>
<evidence type="ECO:0000313" key="13">
    <source>
        <dbReference type="Proteomes" id="UP000192927"/>
    </source>
</evidence>
<dbReference type="SUPFAM" id="SSF46785">
    <property type="entry name" value="Winged helix' DNA-binding domain"/>
    <property type="match status" value="1"/>
</dbReference>
<feature type="compositionally biased region" description="Basic residues" evidence="10">
    <location>
        <begin position="2626"/>
        <end position="2637"/>
    </location>
</feature>
<dbReference type="InterPro" id="IPR036390">
    <property type="entry name" value="WH_DNA-bd_sf"/>
</dbReference>
<dbReference type="GO" id="GO:0071596">
    <property type="term" value="P:ubiquitin-dependent protein catabolic process via the N-end rule pathway"/>
    <property type="evidence" value="ECO:0007669"/>
    <property type="project" value="UniProtKB-UniRule"/>
</dbReference>
<evidence type="ECO:0000259" key="11">
    <source>
        <dbReference type="PROSITE" id="PS51157"/>
    </source>
</evidence>
<feature type="region of interest" description="Disordered" evidence="10">
    <location>
        <begin position="2266"/>
        <end position="2373"/>
    </location>
</feature>
<dbReference type="InterPro" id="IPR003769">
    <property type="entry name" value="ClpS_core"/>
</dbReference>
<evidence type="ECO:0000256" key="6">
    <source>
        <dbReference type="ARBA" id="ARBA00022833"/>
    </source>
</evidence>
<keyword evidence="6 9" id="KW-0862">Zinc</keyword>
<dbReference type="EMBL" id="FWEW01000869">
    <property type="protein sequence ID" value="SLM36008.1"/>
    <property type="molecule type" value="Genomic_DNA"/>
</dbReference>
<evidence type="ECO:0000256" key="7">
    <source>
        <dbReference type="ARBA" id="ARBA00046341"/>
    </source>
</evidence>
<organism evidence="12 13">
    <name type="scientific">Lasallia pustulata</name>
    <dbReference type="NCBI Taxonomy" id="136370"/>
    <lineage>
        <taxon>Eukaryota</taxon>
        <taxon>Fungi</taxon>
        <taxon>Dikarya</taxon>
        <taxon>Ascomycota</taxon>
        <taxon>Pezizomycotina</taxon>
        <taxon>Lecanoromycetes</taxon>
        <taxon>OSLEUM clade</taxon>
        <taxon>Umbilicariomycetidae</taxon>
        <taxon>Umbilicariales</taxon>
        <taxon>Umbilicariaceae</taxon>
        <taxon>Lasallia</taxon>
    </lineage>
</organism>
<dbReference type="PANTHER" id="PTHR21497:SF24">
    <property type="entry name" value="E3 UBIQUITIN-PROTEIN LIGASE UBR1"/>
    <property type="match status" value="1"/>
</dbReference>
<feature type="region of interest" description="Disordered" evidence="10">
    <location>
        <begin position="2108"/>
        <end position="2151"/>
    </location>
</feature>
<keyword evidence="5 9" id="KW-0833">Ubl conjugation pathway</keyword>
<feature type="compositionally biased region" description="Low complexity" evidence="10">
    <location>
        <begin position="2110"/>
        <end position="2121"/>
    </location>
</feature>